<dbReference type="PANTHER" id="PTHR11818:SF2">
    <property type="entry name" value="BETA_GAMMA CRYSTALLIN DOMAIN-CONTAINING PROTEIN 1"/>
    <property type="match status" value="1"/>
</dbReference>
<reference evidence="5" key="1">
    <citation type="submission" date="2025-08" db="UniProtKB">
        <authorList>
            <consortium name="Ensembl"/>
        </authorList>
    </citation>
    <scope>IDENTIFICATION</scope>
</reference>
<feature type="compositionally biased region" description="Basic and acidic residues" evidence="3">
    <location>
        <begin position="706"/>
        <end position="718"/>
    </location>
</feature>
<feature type="domain" description="Beta/gamma crystallin 'Greek key'" evidence="4">
    <location>
        <begin position="1249"/>
        <end position="1291"/>
    </location>
</feature>
<dbReference type="Gene3D" id="2.60.20.10">
    <property type="entry name" value="Crystallins"/>
    <property type="match status" value="6"/>
</dbReference>
<feature type="domain" description="Beta/gamma crystallin 'Greek key'" evidence="4">
    <location>
        <begin position="1417"/>
        <end position="1460"/>
    </location>
</feature>
<dbReference type="InterPro" id="IPR001064">
    <property type="entry name" value="Beta/gamma_crystallin"/>
</dbReference>
<feature type="domain" description="Beta/gamma crystallin 'Greek key'" evidence="4">
    <location>
        <begin position="1340"/>
        <end position="1382"/>
    </location>
</feature>
<feature type="region of interest" description="Disordered" evidence="3">
    <location>
        <begin position="1"/>
        <end position="53"/>
    </location>
</feature>
<feature type="compositionally biased region" description="Basic residues" evidence="3">
    <location>
        <begin position="225"/>
        <end position="235"/>
    </location>
</feature>
<dbReference type="InterPro" id="IPR035992">
    <property type="entry name" value="Ricin_B-like_lectins"/>
</dbReference>
<dbReference type="PRINTS" id="PR01367">
    <property type="entry name" value="BGCRYSTALLIN"/>
</dbReference>
<feature type="region of interest" description="Disordered" evidence="3">
    <location>
        <begin position="651"/>
        <end position="734"/>
    </location>
</feature>
<feature type="compositionally biased region" description="Basic and acidic residues" evidence="3">
    <location>
        <begin position="252"/>
        <end position="279"/>
    </location>
</feature>
<dbReference type="CDD" id="cd23464">
    <property type="entry name" value="beta-trefoil_Ricin_CRYBG1"/>
    <property type="match status" value="1"/>
</dbReference>
<dbReference type="InterPro" id="IPR050252">
    <property type="entry name" value="Beta/Gamma-Crystallin"/>
</dbReference>
<feature type="compositionally biased region" description="Polar residues" evidence="3">
    <location>
        <begin position="336"/>
        <end position="347"/>
    </location>
</feature>
<dbReference type="Gene3D" id="2.80.10.50">
    <property type="match status" value="1"/>
</dbReference>
<feature type="compositionally biased region" description="Polar residues" evidence="3">
    <location>
        <begin position="240"/>
        <end position="251"/>
    </location>
</feature>
<feature type="domain" description="Beta/gamma crystallin 'Greek key'" evidence="4">
    <location>
        <begin position="1050"/>
        <end position="1104"/>
    </location>
</feature>
<protein>
    <submittedName>
        <fullName evidence="5">Crystallin beta-gamma domain containing 1</fullName>
    </submittedName>
</protein>
<dbReference type="SMART" id="SM00458">
    <property type="entry name" value="RICIN"/>
    <property type="match status" value="1"/>
</dbReference>
<feature type="compositionally biased region" description="Polar residues" evidence="3">
    <location>
        <begin position="690"/>
        <end position="704"/>
    </location>
</feature>
<reference evidence="5" key="2">
    <citation type="submission" date="2025-09" db="UniProtKB">
        <authorList>
            <consortium name="Ensembl"/>
        </authorList>
    </citation>
    <scope>IDENTIFICATION</scope>
</reference>
<dbReference type="PROSITE" id="PS50915">
    <property type="entry name" value="CRYSTALLIN_BETA_GAMMA"/>
    <property type="match status" value="8"/>
</dbReference>
<feature type="region of interest" description="Disordered" evidence="3">
    <location>
        <begin position="220"/>
        <end position="371"/>
    </location>
</feature>
<gene>
    <name evidence="5" type="primary">CRYBG1</name>
</gene>
<proteinExistence type="inferred from homology"/>
<feature type="domain" description="Beta/gamma crystallin 'Greek key'" evidence="4">
    <location>
        <begin position="1507"/>
        <end position="1548"/>
    </location>
</feature>
<dbReference type="Proteomes" id="UP000694410">
    <property type="component" value="Unplaced"/>
</dbReference>
<feature type="domain" description="Beta/gamma crystallin 'Greek key'" evidence="4">
    <location>
        <begin position="1151"/>
        <end position="1193"/>
    </location>
</feature>
<sequence length="1685" mass="188338">HLPDSSREENKKKPVLERLGNLFGTGKRKNVKSSVEHTSHHKGEKSGSPHGAQAVYCRHFREGHEAPQVQKQVRNISAPSEAQEYNFSGEVRPLGVSSDSEWSADWSGSSETIKNSFCESSLNVETLGLEKESVTDINNSTTPDFIQSLRNLSSEDLEKSILSHKQLVNTWVSEEPGHAKPKDLPYEVLTVDIYLRKTDELLNEPVTLISEEICSDLDTMDKKSTSKRSGKRRKSQSSSDITNGERNQTENTAREESVFEDDAHSEVFSDKIINSERKVRSLQQTPERNSSSSGGNQDLKVGSAHKGASKAEADKGKQQISSTTSARRRSYKKNQSDTVPISPTGLKSQVKDYSSKRQPLASPETNPVTKRTSVEKGAIPVAFGEDSLESPKASLAAKTEDNAFAFAEGRNDTKAVKHGNACSKLIKDVTLCHFASCSPAKPKNIELNFKTPTNQDSLESEQDTLEKPVNKTNSNIANKISLFENKCANQNQRPTEIPASKTSAVPSTFVGRAKLKFGKQPKENEQPDKTLNKQSSRQKLFENGTLEKESTAELKGKSEESFASYDDIGKTAELKVKAAISLFNQSSKSDAGSVSLKQPEPELTTAKKESSPFKVSLHSPVKSENAQDPFYQRNCSSSEFHRNEEKVLPNTEALSPCSNDKYPLPSHQVSRSEFKKMENGDKKVKPGDLSFSSLQYDDSNQDSILESEHNTDTRKSPDKTCNGSAEDDSIFDSPSDMKKFAETIKNLDSSVCLPQKKKRSKLPKSPAPHFAMPPIHEDNLEKVFDPSVFTFGLGLRREKTQDLLPAQQIKMQSLETIARVRPKRASTEQSIIFKALQSCREEPAFTHEINGKENTDCIDGEIKRSRLEKSSLFSSLLSSKEKFFSPSVNSVNNTTAFATDSSGMPPLQQDVSGPFIMPQKSESLSDMKFPSFVEKYLQADSAKKELSLPMPNYGNPEKSFSSWLGTSRYESNVPPGLLDVDVSIVFSKSCLQSYPTLPRNGQSKINPRPGKLVIYCDSDCQKAGIEVFHDVPDCSSWVLSPTILVKVIRGCWILYEKPNFEGPSIPLEEGELELTDIWGAGASEEQSDSKSQKPAVIGSIRHVVKDYRVSQIDLYTEPEGLGIVTSFFDDTEETGVFGATQKTCSIKVHWGTWLLYEEPGFQGVPLMLEPGEYPNLLFWEKKEAYIRSMRPLKMVNYCYYLQVIVYEKPFFEGRHVEVESEIFTLDDKESEDKTSLPLPSVGSIKVLGGVWVAYEKPGFEGHQYLLEEGAYRDWTDWGGYDEEVQSLRPIVGDFTSSHMIMYSEKDFGSKGSNINVLGIISNLKDTGYGLRTQSINVLSGVWVAYENPEFTGEQYILAKGLYPSIEAWGGKNCKISSVQPIVQLFSEPEFKGNCQIFEKNTRCIDSFAVKSSKILDGSCIVYDQEEFAGNQYVLEEGIYPDLTAMGCSPQAVLKSLRIINIELSEPCIALFEKMGFQGKKIEFSTEILNLQFLGYNPRIASVQVLGGIWIIYEHSNYRGRQMLLTPHEIPDWYKASGFCQIGSLRPLLQKRVYFRLRNKETGKFMSADGNLDNLNLLRIQVAEDTDSDDQIWVYQDGFIRCRMAEDCCLTIVGNLITPGSKLGLSFERNEDKQYWHISPDGRIYSKMKPKLVLDIKGGTQYDCDHVVVNTVNEEKLTQCWEPLVV</sequence>
<accession>A0A8C0UPL9</accession>
<dbReference type="Pfam" id="PF00652">
    <property type="entry name" value="Ricin_B_lectin"/>
    <property type="match status" value="1"/>
</dbReference>
<evidence type="ECO:0000256" key="3">
    <source>
        <dbReference type="SAM" id="MobiDB-lite"/>
    </source>
</evidence>
<feature type="compositionally biased region" description="Polar residues" evidence="3">
    <location>
        <begin position="587"/>
        <end position="596"/>
    </location>
</feature>
<dbReference type="PANTHER" id="PTHR11818">
    <property type="entry name" value="BETA/GAMMA CRYSTALLIN"/>
    <property type="match status" value="1"/>
</dbReference>
<dbReference type="SUPFAM" id="SSF50370">
    <property type="entry name" value="Ricin B-like lectins"/>
    <property type="match status" value="1"/>
</dbReference>
<feature type="region of interest" description="Disordered" evidence="3">
    <location>
        <begin position="587"/>
        <end position="630"/>
    </location>
</feature>
<comment type="similarity">
    <text evidence="1">Belongs to the beta/gamma-crystallin family.</text>
</comment>
<feature type="compositionally biased region" description="Polar residues" evidence="3">
    <location>
        <begin position="281"/>
        <end position="296"/>
    </location>
</feature>
<keyword evidence="6" id="KW-1185">Reference proteome</keyword>
<feature type="compositionally biased region" description="Basic and acidic residues" evidence="3">
    <location>
        <begin position="670"/>
        <end position="686"/>
    </location>
</feature>
<evidence type="ECO:0000256" key="1">
    <source>
        <dbReference type="ARBA" id="ARBA00009646"/>
    </source>
</evidence>
<name>A0A8C0UPL9_CYACU</name>
<keyword evidence="2" id="KW-0677">Repeat</keyword>
<evidence type="ECO:0000313" key="6">
    <source>
        <dbReference type="Proteomes" id="UP000694410"/>
    </source>
</evidence>
<dbReference type="InterPro" id="IPR011024">
    <property type="entry name" value="G_crystallin-like"/>
</dbReference>
<feature type="region of interest" description="Disordered" evidence="3">
    <location>
        <begin position="516"/>
        <end position="558"/>
    </location>
</feature>
<dbReference type="InterPro" id="IPR000772">
    <property type="entry name" value="Ricin_B_lectin"/>
</dbReference>
<dbReference type="PROSITE" id="PS50231">
    <property type="entry name" value="RICIN_B_LECTIN"/>
    <property type="match status" value="1"/>
</dbReference>
<feature type="domain" description="Beta/gamma crystallin 'Greek key'" evidence="4">
    <location>
        <begin position="1201"/>
        <end position="1248"/>
    </location>
</feature>
<dbReference type="SMART" id="SM00247">
    <property type="entry name" value="XTALbg"/>
    <property type="match status" value="6"/>
</dbReference>
<feature type="compositionally biased region" description="Basic and acidic residues" evidence="3">
    <location>
        <begin position="520"/>
        <end position="531"/>
    </location>
</feature>
<organism evidence="5 6">
    <name type="scientific">Cyanistes caeruleus</name>
    <name type="common">Eurasian blue tit</name>
    <name type="synonym">Parus caeruleus</name>
    <dbReference type="NCBI Taxonomy" id="156563"/>
    <lineage>
        <taxon>Eukaryota</taxon>
        <taxon>Metazoa</taxon>
        <taxon>Chordata</taxon>
        <taxon>Craniata</taxon>
        <taxon>Vertebrata</taxon>
        <taxon>Euteleostomi</taxon>
        <taxon>Archelosauria</taxon>
        <taxon>Archosauria</taxon>
        <taxon>Dinosauria</taxon>
        <taxon>Saurischia</taxon>
        <taxon>Theropoda</taxon>
        <taxon>Coelurosauria</taxon>
        <taxon>Aves</taxon>
        <taxon>Neognathae</taxon>
        <taxon>Neoaves</taxon>
        <taxon>Telluraves</taxon>
        <taxon>Australaves</taxon>
        <taxon>Passeriformes</taxon>
        <taxon>Paridae</taxon>
        <taxon>Cyanistes</taxon>
    </lineage>
</organism>
<dbReference type="SUPFAM" id="SSF49695">
    <property type="entry name" value="gamma-Crystallin-like"/>
    <property type="match status" value="3"/>
</dbReference>
<dbReference type="Pfam" id="PF00030">
    <property type="entry name" value="Crystall"/>
    <property type="match status" value="6"/>
</dbReference>
<feature type="compositionally biased region" description="Basic and acidic residues" evidence="3">
    <location>
        <begin position="1"/>
        <end position="16"/>
    </location>
</feature>
<dbReference type="Ensembl" id="ENSCCET00000017596.1">
    <property type="protein sequence ID" value="ENSCCEP00000011221.1"/>
    <property type="gene ID" value="ENSCCEG00000011000.1"/>
</dbReference>
<evidence type="ECO:0000313" key="5">
    <source>
        <dbReference type="Ensembl" id="ENSCCEP00000011221.1"/>
    </source>
</evidence>
<evidence type="ECO:0000256" key="2">
    <source>
        <dbReference type="ARBA" id="ARBA00022737"/>
    </source>
</evidence>
<feature type="compositionally biased region" description="Basic and acidic residues" evidence="3">
    <location>
        <begin position="545"/>
        <end position="558"/>
    </location>
</feature>
<feature type="domain" description="Beta/gamma crystallin 'Greek key'" evidence="4">
    <location>
        <begin position="1466"/>
        <end position="1506"/>
    </location>
</feature>
<evidence type="ECO:0000259" key="4">
    <source>
        <dbReference type="PROSITE" id="PS50915"/>
    </source>
</evidence>